<accession>A0A2C9V1X2</accession>
<name>A0A2C9V1X2_MANES</name>
<reference evidence="1" key="1">
    <citation type="submission" date="2016-02" db="EMBL/GenBank/DDBJ databases">
        <title>WGS assembly of Manihot esculenta.</title>
        <authorList>
            <person name="Bredeson J.V."/>
            <person name="Prochnik S.E."/>
            <person name="Lyons J.B."/>
            <person name="Schmutz J."/>
            <person name="Grimwood J."/>
            <person name="Vrebalov J."/>
            <person name="Bart R.S."/>
            <person name="Amuge T."/>
            <person name="Ferguson M.E."/>
            <person name="Green R."/>
            <person name="Putnam N."/>
            <person name="Stites J."/>
            <person name="Rounsley S."/>
            <person name="Rokhsar D.S."/>
        </authorList>
    </citation>
    <scope>NUCLEOTIDE SEQUENCE [LARGE SCALE GENOMIC DNA]</scope>
    <source>
        <tissue evidence="1">Leaf</tissue>
    </source>
</reference>
<dbReference type="AlphaFoldDB" id="A0A2C9V1X2"/>
<sequence>MISGSLRVLPGSMDCTRLTRVLGCFGKPINARKRPIPAEELIRTGFGTSFASCALNPIADIAKKIRPSMKTAAHALW</sequence>
<protein>
    <submittedName>
        <fullName evidence="1">Uncharacterized protein</fullName>
    </submittedName>
</protein>
<organism evidence="1">
    <name type="scientific">Manihot esculenta</name>
    <name type="common">Cassava</name>
    <name type="synonym">Jatropha manihot</name>
    <dbReference type="NCBI Taxonomy" id="3983"/>
    <lineage>
        <taxon>Eukaryota</taxon>
        <taxon>Viridiplantae</taxon>
        <taxon>Streptophyta</taxon>
        <taxon>Embryophyta</taxon>
        <taxon>Tracheophyta</taxon>
        <taxon>Spermatophyta</taxon>
        <taxon>Magnoliopsida</taxon>
        <taxon>eudicotyledons</taxon>
        <taxon>Gunneridae</taxon>
        <taxon>Pentapetalae</taxon>
        <taxon>rosids</taxon>
        <taxon>fabids</taxon>
        <taxon>Malpighiales</taxon>
        <taxon>Euphorbiaceae</taxon>
        <taxon>Crotonoideae</taxon>
        <taxon>Manihoteae</taxon>
        <taxon>Manihot</taxon>
    </lineage>
</organism>
<evidence type="ECO:0000313" key="1">
    <source>
        <dbReference type="EMBL" id="OAY38317.1"/>
    </source>
</evidence>
<gene>
    <name evidence="1" type="ORF">MANES_10G005100</name>
</gene>
<proteinExistence type="predicted"/>
<dbReference type="EMBL" id="CM004396">
    <property type="protein sequence ID" value="OAY38317.1"/>
    <property type="molecule type" value="Genomic_DNA"/>
</dbReference>